<evidence type="ECO:0000259" key="1">
    <source>
        <dbReference type="PROSITE" id="PS50943"/>
    </source>
</evidence>
<accession>A0ABY6ZBL0</accession>
<dbReference type="SUPFAM" id="SSF47413">
    <property type="entry name" value="lambda repressor-like DNA-binding domains"/>
    <property type="match status" value="1"/>
</dbReference>
<evidence type="ECO:0000313" key="3">
    <source>
        <dbReference type="EMBL" id="WAH39545.1"/>
    </source>
</evidence>
<protein>
    <submittedName>
        <fullName evidence="2">Helix-turn-helix transcriptional regulator</fullName>
    </submittedName>
</protein>
<organism evidence="2 4">
    <name type="scientific">Alicyclobacillus dauci</name>
    <dbReference type="NCBI Taxonomy" id="1475485"/>
    <lineage>
        <taxon>Bacteria</taxon>
        <taxon>Bacillati</taxon>
        <taxon>Bacillota</taxon>
        <taxon>Bacilli</taxon>
        <taxon>Bacillales</taxon>
        <taxon>Alicyclobacillaceae</taxon>
        <taxon>Alicyclobacillus</taxon>
    </lineage>
</organism>
<dbReference type="RefSeq" id="WP_268047129.1">
    <property type="nucleotide sequence ID" value="NZ_CP104066.1"/>
</dbReference>
<evidence type="ECO:0000313" key="4">
    <source>
        <dbReference type="Proteomes" id="UP001164803"/>
    </source>
</evidence>
<name>A0ABY6ZBL0_9BACL</name>
<dbReference type="EMBL" id="CP104066">
    <property type="protein sequence ID" value="WAH39485.1"/>
    <property type="molecule type" value="Genomic_DNA"/>
</dbReference>
<dbReference type="PROSITE" id="PS50943">
    <property type="entry name" value="HTH_CROC1"/>
    <property type="match status" value="1"/>
</dbReference>
<dbReference type="InterPro" id="IPR010982">
    <property type="entry name" value="Lambda_DNA-bd_dom_sf"/>
</dbReference>
<sequence length="71" mass="8012">MRAVKDNPAKRLRVLMAERDINTQELAYMSGVHKNTIAAIRTGETTKPNSETRYRIARALGVKVNSIWPDS</sequence>
<feature type="domain" description="HTH cro/C1-type" evidence="1">
    <location>
        <begin position="12"/>
        <end position="67"/>
    </location>
</feature>
<gene>
    <name evidence="3" type="ORF">NZD86_23960</name>
    <name evidence="2" type="ORF">NZD86_24260</name>
</gene>
<dbReference type="SMART" id="SM00530">
    <property type="entry name" value="HTH_XRE"/>
    <property type="match status" value="1"/>
</dbReference>
<dbReference type="InterPro" id="IPR001387">
    <property type="entry name" value="Cro/C1-type_HTH"/>
</dbReference>
<dbReference type="CDD" id="cd00093">
    <property type="entry name" value="HTH_XRE"/>
    <property type="match status" value="1"/>
</dbReference>
<geneLocation type="plasmid" evidence="2 4">
    <name>unnamed2</name>
</geneLocation>
<keyword evidence="4" id="KW-1185">Reference proteome</keyword>
<reference evidence="2" key="1">
    <citation type="submission" date="2022-08" db="EMBL/GenBank/DDBJ databases">
        <title>Alicyclobacillus dauci DSM2870, complete genome.</title>
        <authorList>
            <person name="Wang Q."/>
            <person name="Cai R."/>
            <person name="Wang Z."/>
        </authorList>
    </citation>
    <scope>NUCLEOTIDE SEQUENCE</scope>
    <source>
        <strain evidence="2">DSM 28700</strain>
        <plasmid evidence="2">unnamed2</plasmid>
    </source>
</reference>
<dbReference type="Pfam" id="PF13443">
    <property type="entry name" value="HTH_26"/>
    <property type="match status" value="1"/>
</dbReference>
<keyword evidence="2" id="KW-0614">Plasmid</keyword>
<dbReference type="EMBL" id="CP104066">
    <property type="protein sequence ID" value="WAH39545.1"/>
    <property type="molecule type" value="Genomic_DNA"/>
</dbReference>
<dbReference type="Proteomes" id="UP001164803">
    <property type="component" value="Plasmid unnamed2"/>
</dbReference>
<dbReference type="Gene3D" id="1.10.260.40">
    <property type="entry name" value="lambda repressor-like DNA-binding domains"/>
    <property type="match status" value="1"/>
</dbReference>
<proteinExistence type="predicted"/>
<evidence type="ECO:0000313" key="2">
    <source>
        <dbReference type="EMBL" id="WAH39485.1"/>
    </source>
</evidence>